<sequence>MEERGFLAPETEAEASEQYRELGTAAQTVSRETAKAMEFDREEYRERVTSDVVETARDALFASLLVVSVGTKAEFEAFRDEHPDLDVRLNGSDNVEHAVWHVVPFADTVVAATYQNEPDAAVATLRRIVHGRFYSDVV</sequence>
<dbReference type="EMBL" id="BMOO01000004">
    <property type="protein sequence ID" value="GGM70288.1"/>
    <property type="molecule type" value="Genomic_DNA"/>
</dbReference>
<evidence type="ECO:0000256" key="1">
    <source>
        <dbReference type="SAM" id="MobiDB-lite"/>
    </source>
</evidence>
<name>A0A830G1R1_9EURY</name>
<dbReference type="EMBL" id="JAGGKO010000003">
    <property type="protein sequence ID" value="MBP1954928.1"/>
    <property type="molecule type" value="Genomic_DNA"/>
</dbReference>
<dbReference type="Pfam" id="PF19125">
    <property type="entry name" value="DUF5809"/>
    <property type="match status" value="1"/>
</dbReference>
<comment type="caution">
    <text evidence="2">The sequence shown here is derived from an EMBL/GenBank/DDBJ whole genome shotgun (WGS) entry which is preliminary data.</text>
</comment>
<accession>A0A830G1R1</accession>
<dbReference type="RefSeq" id="WP_188872515.1">
    <property type="nucleotide sequence ID" value="NZ_BMOO01000004.1"/>
</dbReference>
<protein>
    <submittedName>
        <fullName evidence="2">Uncharacterized protein</fullName>
    </submittedName>
</protein>
<evidence type="ECO:0000313" key="2">
    <source>
        <dbReference type="EMBL" id="GGM70288.1"/>
    </source>
</evidence>
<dbReference type="Proteomes" id="UP000614609">
    <property type="component" value="Unassembled WGS sequence"/>
</dbReference>
<dbReference type="AlphaFoldDB" id="A0A830G1R1"/>
<feature type="region of interest" description="Disordered" evidence="1">
    <location>
        <begin position="1"/>
        <end position="27"/>
    </location>
</feature>
<dbReference type="InterPro" id="IPR043832">
    <property type="entry name" value="DUF5809"/>
</dbReference>
<reference evidence="2" key="2">
    <citation type="submission" date="2020-09" db="EMBL/GenBank/DDBJ databases">
        <authorList>
            <person name="Sun Q."/>
            <person name="Ohkuma M."/>
        </authorList>
    </citation>
    <scope>NUCLEOTIDE SEQUENCE</scope>
    <source>
        <strain evidence="2">JCM 16108</strain>
    </source>
</reference>
<reference evidence="3" key="3">
    <citation type="submission" date="2021-03" db="EMBL/GenBank/DDBJ databases">
        <title>Genomic Encyclopedia of Type Strains, Phase IV (KMG-IV): sequencing the most valuable type-strain genomes for metagenomic binning, comparative biology and taxonomic classification.</title>
        <authorList>
            <person name="Goeker M."/>
        </authorList>
    </citation>
    <scope>NUCLEOTIDE SEQUENCE</scope>
    <source>
        <strain evidence="3">DSM 22443</strain>
    </source>
</reference>
<reference evidence="2" key="1">
    <citation type="journal article" date="2014" name="Int. J. Syst. Evol. Microbiol.">
        <title>Complete genome sequence of Corynebacterium casei LMG S-19264T (=DSM 44701T), isolated from a smear-ripened cheese.</title>
        <authorList>
            <consortium name="US DOE Joint Genome Institute (JGI-PGF)"/>
            <person name="Walter F."/>
            <person name="Albersmeier A."/>
            <person name="Kalinowski J."/>
            <person name="Ruckert C."/>
        </authorList>
    </citation>
    <scope>NUCLEOTIDE SEQUENCE</scope>
    <source>
        <strain evidence="2">JCM 16108</strain>
    </source>
</reference>
<evidence type="ECO:0000313" key="3">
    <source>
        <dbReference type="EMBL" id="MBP1954928.1"/>
    </source>
</evidence>
<dbReference type="Proteomes" id="UP000765891">
    <property type="component" value="Unassembled WGS sequence"/>
</dbReference>
<evidence type="ECO:0000313" key="4">
    <source>
        <dbReference type="Proteomes" id="UP000614609"/>
    </source>
</evidence>
<organism evidence="2 4">
    <name type="scientific">Halarchaeum rubridurum</name>
    <dbReference type="NCBI Taxonomy" id="489911"/>
    <lineage>
        <taxon>Archaea</taxon>
        <taxon>Methanobacteriati</taxon>
        <taxon>Methanobacteriota</taxon>
        <taxon>Stenosarchaea group</taxon>
        <taxon>Halobacteria</taxon>
        <taxon>Halobacteriales</taxon>
        <taxon>Halobacteriaceae</taxon>
    </lineage>
</organism>
<proteinExistence type="predicted"/>
<gene>
    <name evidence="2" type="ORF">GCM10009017_20620</name>
    <name evidence="3" type="ORF">J2752_001840</name>
</gene>
<dbReference type="OrthoDB" id="191500at2157"/>
<keyword evidence="4" id="KW-1185">Reference proteome</keyword>